<protein>
    <submittedName>
        <fullName evidence="9">General substrate transporter</fullName>
    </submittedName>
</protein>
<dbReference type="PANTHER" id="PTHR43045:SF1">
    <property type="entry name" value="SHIKIMATE TRANSPORTER"/>
    <property type="match status" value="1"/>
</dbReference>
<feature type="transmembrane region" description="Helical" evidence="7">
    <location>
        <begin position="66"/>
        <end position="86"/>
    </location>
</feature>
<evidence type="ECO:0000256" key="5">
    <source>
        <dbReference type="ARBA" id="ARBA00022989"/>
    </source>
</evidence>
<dbReference type="CDD" id="cd17369">
    <property type="entry name" value="MFS_ShiA_like"/>
    <property type="match status" value="1"/>
</dbReference>
<feature type="transmembrane region" description="Helical" evidence="7">
    <location>
        <begin position="382"/>
        <end position="403"/>
    </location>
</feature>
<dbReference type="GO" id="GO:0022857">
    <property type="term" value="F:transmembrane transporter activity"/>
    <property type="evidence" value="ECO:0007669"/>
    <property type="project" value="InterPro"/>
</dbReference>
<dbReference type="SUPFAM" id="SSF103473">
    <property type="entry name" value="MFS general substrate transporter"/>
    <property type="match status" value="1"/>
</dbReference>
<feature type="domain" description="Major facilitator superfamily (MFS) profile" evidence="8">
    <location>
        <begin position="25"/>
        <end position="434"/>
    </location>
</feature>
<dbReference type="PROSITE" id="PS50850">
    <property type="entry name" value="MFS"/>
    <property type="match status" value="1"/>
</dbReference>
<dbReference type="eggNOG" id="COG0477">
    <property type="taxonomic scope" value="Bacteria"/>
</dbReference>
<dbReference type="RefSeq" id="WP_081570528.1">
    <property type="nucleotide sequence ID" value="NZ_BCZD01000022.1"/>
</dbReference>
<dbReference type="OrthoDB" id="9783227at2"/>
<dbReference type="EMBL" id="JFZA02000007">
    <property type="protein sequence ID" value="KFG91039.1"/>
    <property type="molecule type" value="Genomic_DNA"/>
</dbReference>
<dbReference type="PATRIC" id="fig|1219045.3.peg.1262"/>
<dbReference type="Proteomes" id="UP000024284">
    <property type="component" value="Unassembled WGS sequence"/>
</dbReference>
<evidence type="ECO:0000256" key="7">
    <source>
        <dbReference type="SAM" id="Phobius"/>
    </source>
</evidence>
<dbReference type="InterPro" id="IPR005829">
    <property type="entry name" value="Sugar_transporter_CS"/>
</dbReference>
<comment type="subcellular location">
    <subcellularLocation>
        <location evidence="1">Cell membrane</location>
        <topology evidence="1">Multi-pass membrane protein</topology>
    </subcellularLocation>
</comment>
<gene>
    <name evidence="9" type="ORF">BV98_001233</name>
</gene>
<evidence type="ECO:0000256" key="1">
    <source>
        <dbReference type="ARBA" id="ARBA00004651"/>
    </source>
</evidence>
<feature type="transmembrane region" description="Helical" evidence="7">
    <location>
        <begin position="197"/>
        <end position="217"/>
    </location>
</feature>
<keyword evidence="4 7" id="KW-0812">Transmembrane</keyword>
<feature type="transmembrane region" description="Helical" evidence="7">
    <location>
        <begin position="25"/>
        <end position="46"/>
    </location>
</feature>
<keyword evidence="3" id="KW-1003">Cell membrane</keyword>
<organism evidence="9 10">
    <name type="scientific">Sphingobium herbicidovorans (strain ATCC 700291 / DSM 11019 / CCUG 56400 / KCTC 2939 / LMG 18315 / NBRC 16415 / MH)</name>
    <name type="common">Sphingomonas herbicidovorans</name>
    <dbReference type="NCBI Taxonomy" id="1219045"/>
    <lineage>
        <taxon>Bacteria</taxon>
        <taxon>Pseudomonadati</taxon>
        <taxon>Pseudomonadota</taxon>
        <taxon>Alphaproteobacteria</taxon>
        <taxon>Sphingomonadales</taxon>
        <taxon>Sphingomonadaceae</taxon>
        <taxon>Sphingobium</taxon>
    </lineage>
</organism>
<evidence type="ECO:0000256" key="2">
    <source>
        <dbReference type="ARBA" id="ARBA00022448"/>
    </source>
</evidence>
<feature type="transmembrane region" description="Helical" evidence="7">
    <location>
        <begin position="98"/>
        <end position="119"/>
    </location>
</feature>
<proteinExistence type="predicted"/>
<evidence type="ECO:0000313" key="9">
    <source>
        <dbReference type="EMBL" id="KFG91039.1"/>
    </source>
</evidence>
<dbReference type="PANTHER" id="PTHR43045">
    <property type="entry name" value="SHIKIMATE TRANSPORTER"/>
    <property type="match status" value="1"/>
</dbReference>
<dbReference type="Pfam" id="PF07690">
    <property type="entry name" value="MFS_1"/>
    <property type="match status" value="1"/>
</dbReference>
<name>A0A086PCC1_SPHHM</name>
<evidence type="ECO:0000256" key="6">
    <source>
        <dbReference type="ARBA" id="ARBA00023136"/>
    </source>
</evidence>
<feature type="transmembrane region" description="Helical" evidence="7">
    <location>
        <begin position="288"/>
        <end position="310"/>
    </location>
</feature>
<reference evidence="9" key="1">
    <citation type="submission" date="2014-08" db="EMBL/GenBank/DDBJ databases">
        <title>Draft genome sequences of Sphingobium herbicidovorans.</title>
        <authorList>
            <person name="Gan H.M."/>
            <person name="Gan H.Y."/>
            <person name="Savka M.A."/>
        </authorList>
    </citation>
    <scope>NUCLEOTIDE SEQUENCE [LARGE SCALE GENOMIC DNA]</scope>
    <source>
        <strain evidence="9">NBRC 16415</strain>
    </source>
</reference>
<sequence>MPTASAAATANATPQGVSRRELRTVVGASLIGTTIEWFDFFIYGVASALIFNRLFFPSFEPLTGTLLAFSTYALGFLARPLGGVIFGHFGDRIGRKTLLMISLLMMGLSTTAIGLLPTYEQIGSWAPILLVLLRLIQGFAVGGEWGGAVLIVAEVAPPSQRGFWTSWPQVGAPAGNLLAAGVFAAASGLLTEADFIAWGWRIPFLLSILLVLVGWWLRRAVSESMVFAREAAAAGVERFPAVEAVRRKGRALLTGAGLRFGENICYYVAATFSMTYLTEIRGGDRSLVLNAVLIGSALECLTMPFFAMLSDRVGRRLVYGGGALCMAAWFLIFFTLLDHGNAWSVGAAITVAMVAHGAMYAPQAAMITELFPTRLRYSGASIAYQATSIVAGSLAPLIALSLYQASGGTTLVTAYVVGSLILTILAVIAASETRGVDLAAVE</sequence>
<evidence type="ECO:0000256" key="3">
    <source>
        <dbReference type="ARBA" id="ARBA00022475"/>
    </source>
</evidence>
<evidence type="ECO:0000256" key="4">
    <source>
        <dbReference type="ARBA" id="ARBA00022692"/>
    </source>
</evidence>
<dbReference type="GO" id="GO:0005886">
    <property type="term" value="C:plasma membrane"/>
    <property type="evidence" value="ECO:0007669"/>
    <property type="project" value="UniProtKB-SubCell"/>
</dbReference>
<evidence type="ECO:0000313" key="10">
    <source>
        <dbReference type="Proteomes" id="UP000024284"/>
    </source>
</evidence>
<dbReference type="AlphaFoldDB" id="A0A086PCC1"/>
<accession>A0A086PCC1</accession>
<dbReference type="PROSITE" id="PS00217">
    <property type="entry name" value="SUGAR_TRANSPORT_2"/>
    <property type="match status" value="1"/>
</dbReference>
<dbReference type="Gene3D" id="1.20.1250.20">
    <property type="entry name" value="MFS general substrate transporter like domains"/>
    <property type="match status" value="2"/>
</dbReference>
<dbReference type="FunFam" id="1.20.1250.20:FF:000001">
    <property type="entry name" value="Dicarboxylate MFS transporter"/>
    <property type="match status" value="1"/>
</dbReference>
<comment type="caution">
    <text evidence="9">The sequence shown here is derived from an EMBL/GenBank/DDBJ whole genome shotgun (WGS) entry which is preliminary data.</text>
</comment>
<dbReference type="InterPro" id="IPR036259">
    <property type="entry name" value="MFS_trans_sf"/>
</dbReference>
<dbReference type="InterPro" id="IPR011701">
    <property type="entry name" value="MFS"/>
</dbReference>
<feature type="transmembrane region" description="Helical" evidence="7">
    <location>
        <begin position="125"/>
        <end position="153"/>
    </location>
</feature>
<keyword evidence="5 7" id="KW-1133">Transmembrane helix</keyword>
<keyword evidence="6 7" id="KW-0472">Membrane</keyword>
<feature type="transmembrane region" description="Helical" evidence="7">
    <location>
        <begin position="174"/>
        <end position="191"/>
    </location>
</feature>
<feature type="transmembrane region" description="Helical" evidence="7">
    <location>
        <begin position="409"/>
        <end position="430"/>
    </location>
</feature>
<evidence type="ECO:0000259" key="8">
    <source>
        <dbReference type="PROSITE" id="PS50850"/>
    </source>
</evidence>
<dbReference type="STRING" id="76947.GCA_002080435_03484"/>
<dbReference type="InterPro" id="IPR020846">
    <property type="entry name" value="MFS_dom"/>
</dbReference>
<feature type="transmembrane region" description="Helical" evidence="7">
    <location>
        <begin position="317"/>
        <end position="336"/>
    </location>
</feature>
<feature type="transmembrane region" description="Helical" evidence="7">
    <location>
        <begin position="342"/>
        <end position="361"/>
    </location>
</feature>
<keyword evidence="2" id="KW-0813">Transport</keyword>
<keyword evidence="10" id="KW-1185">Reference proteome</keyword>